<protein>
    <submittedName>
        <fullName evidence="1">Uncharacterized protein</fullName>
    </submittedName>
</protein>
<name>A0A382NN94_9ZZZZ</name>
<accession>A0A382NN94</accession>
<feature type="non-terminal residue" evidence="1">
    <location>
        <position position="36"/>
    </location>
</feature>
<organism evidence="1">
    <name type="scientific">marine metagenome</name>
    <dbReference type="NCBI Taxonomy" id="408172"/>
    <lineage>
        <taxon>unclassified sequences</taxon>
        <taxon>metagenomes</taxon>
        <taxon>ecological metagenomes</taxon>
    </lineage>
</organism>
<dbReference type="AlphaFoldDB" id="A0A382NN94"/>
<gene>
    <name evidence="1" type="ORF">METZ01_LOCUS315400</name>
</gene>
<reference evidence="1" key="1">
    <citation type="submission" date="2018-05" db="EMBL/GenBank/DDBJ databases">
        <authorList>
            <person name="Lanie J.A."/>
            <person name="Ng W.-L."/>
            <person name="Kazmierczak K.M."/>
            <person name="Andrzejewski T.M."/>
            <person name="Davidsen T.M."/>
            <person name="Wayne K.J."/>
            <person name="Tettelin H."/>
            <person name="Glass J.I."/>
            <person name="Rusch D."/>
            <person name="Podicherti R."/>
            <person name="Tsui H.-C.T."/>
            <person name="Winkler M.E."/>
        </authorList>
    </citation>
    <scope>NUCLEOTIDE SEQUENCE</scope>
</reference>
<sequence length="36" mass="3722">MAVVDSSIPGSTRARVCGRLVMPGHGAARASWQSLP</sequence>
<proteinExistence type="predicted"/>
<evidence type="ECO:0000313" key="1">
    <source>
        <dbReference type="EMBL" id="SVC62546.1"/>
    </source>
</evidence>
<dbReference type="EMBL" id="UINC01101608">
    <property type="protein sequence ID" value="SVC62546.1"/>
    <property type="molecule type" value="Genomic_DNA"/>
</dbReference>